<dbReference type="eggNOG" id="ENOG502S2P7">
    <property type="taxonomic scope" value="Eukaryota"/>
</dbReference>
<reference evidence="5 6" key="1">
    <citation type="submission" date="2013-02" db="EMBL/GenBank/DDBJ databases">
        <title>Genome sequence of Candida maltosa Xu316, a potential industrial strain for xylitol and ethanol production.</title>
        <authorList>
            <person name="Yu J."/>
            <person name="Wang Q."/>
            <person name="Geng X."/>
            <person name="Bao W."/>
            <person name="He P."/>
            <person name="Cai J."/>
        </authorList>
    </citation>
    <scope>NUCLEOTIDE SEQUENCE [LARGE SCALE GENOMIC DNA]</scope>
    <source>
        <strain evidence="6">Xu316</strain>
    </source>
</reference>
<dbReference type="OrthoDB" id="4090618at2759"/>
<dbReference type="EMBL" id="AOGT01000597">
    <property type="protein sequence ID" value="EMG49566.1"/>
    <property type="molecule type" value="Genomic_DNA"/>
</dbReference>
<dbReference type="Pfam" id="PF03583">
    <property type="entry name" value="LIP"/>
    <property type="match status" value="1"/>
</dbReference>
<keyword evidence="3" id="KW-0325">Glycoprotein</keyword>
<gene>
    <name evidence="5" type="ORF">G210_5633</name>
</gene>
<evidence type="ECO:0000256" key="1">
    <source>
        <dbReference type="ARBA" id="ARBA00022729"/>
    </source>
</evidence>
<evidence type="ECO:0000313" key="5">
    <source>
        <dbReference type="EMBL" id="EMG49566.1"/>
    </source>
</evidence>
<dbReference type="PANTHER" id="PTHR34853">
    <property type="match status" value="1"/>
</dbReference>
<evidence type="ECO:0000256" key="4">
    <source>
        <dbReference type="ARBA" id="ARBA00023369"/>
    </source>
</evidence>
<evidence type="ECO:0000256" key="2">
    <source>
        <dbReference type="ARBA" id="ARBA00023157"/>
    </source>
</evidence>
<keyword evidence="6" id="KW-1185">Reference proteome</keyword>
<feature type="non-terminal residue" evidence="5">
    <location>
        <position position="1"/>
    </location>
</feature>
<dbReference type="InterPro" id="IPR029058">
    <property type="entry name" value="AB_hydrolase_fold"/>
</dbReference>
<dbReference type="InterPro" id="IPR005152">
    <property type="entry name" value="Lipase_secreted"/>
</dbReference>
<keyword evidence="1" id="KW-0732">Signal</keyword>
<organism evidence="5 6">
    <name type="scientific">Candida maltosa (strain Xu316)</name>
    <name type="common">Yeast</name>
    <dbReference type="NCBI Taxonomy" id="1245528"/>
    <lineage>
        <taxon>Eukaryota</taxon>
        <taxon>Fungi</taxon>
        <taxon>Dikarya</taxon>
        <taxon>Ascomycota</taxon>
        <taxon>Saccharomycotina</taxon>
        <taxon>Pichiomycetes</taxon>
        <taxon>Debaryomycetaceae</taxon>
        <taxon>Candida/Lodderomyces clade</taxon>
        <taxon>Candida</taxon>
    </lineage>
</organism>
<dbReference type="Proteomes" id="UP000011777">
    <property type="component" value="Unassembled WGS sequence"/>
</dbReference>
<feature type="non-terminal residue" evidence="5">
    <location>
        <position position="118"/>
    </location>
</feature>
<keyword evidence="2" id="KW-1015">Disulfide bond</keyword>
<dbReference type="AlphaFoldDB" id="M3ISM8"/>
<sequence>GYEDAAPGEILKIRKTPNALSSSFFEISIKNSWQLLLRSEDSFGNATAIVSTVIEPYNADPSKVLSYQTFEDSANINCSPSYGMQFGSPFSTIATQVDMTFMVPILNAGYFIVSPDYE</sequence>
<evidence type="ECO:0000313" key="6">
    <source>
        <dbReference type="Proteomes" id="UP000011777"/>
    </source>
</evidence>
<dbReference type="STRING" id="1245528.M3ISM8"/>
<proteinExistence type="predicted"/>
<evidence type="ECO:0000256" key="3">
    <source>
        <dbReference type="ARBA" id="ARBA00023180"/>
    </source>
</evidence>
<dbReference type="GO" id="GO:0016042">
    <property type="term" value="P:lipid catabolic process"/>
    <property type="evidence" value="ECO:0007669"/>
    <property type="project" value="InterPro"/>
</dbReference>
<protein>
    <submittedName>
        <fullName evidence="5">Lipase 1</fullName>
    </submittedName>
</protein>
<dbReference type="GO" id="GO:0004806">
    <property type="term" value="F:triacylglycerol lipase activity"/>
    <property type="evidence" value="ECO:0007669"/>
    <property type="project" value="UniProtKB-EC"/>
</dbReference>
<comment type="caution">
    <text evidence="5">The sequence shown here is derived from an EMBL/GenBank/DDBJ whole genome shotgun (WGS) entry which is preliminary data.</text>
</comment>
<dbReference type="PANTHER" id="PTHR34853:SF1">
    <property type="entry name" value="LIPASE 5"/>
    <property type="match status" value="1"/>
</dbReference>
<name>M3ISM8_CANMX</name>
<dbReference type="Gene3D" id="3.40.50.1820">
    <property type="entry name" value="alpha/beta hydrolase"/>
    <property type="match status" value="1"/>
</dbReference>
<dbReference type="HOGENOM" id="CLU_122001_0_0_1"/>
<accession>M3ISM8</accession>
<comment type="catalytic activity">
    <reaction evidence="4">
        <text>a triacylglycerol + H2O = a diacylglycerol + a fatty acid + H(+)</text>
        <dbReference type="Rhea" id="RHEA:12044"/>
        <dbReference type="ChEBI" id="CHEBI:15377"/>
        <dbReference type="ChEBI" id="CHEBI:15378"/>
        <dbReference type="ChEBI" id="CHEBI:17855"/>
        <dbReference type="ChEBI" id="CHEBI:18035"/>
        <dbReference type="ChEBI" id="CHEBI:28868"/>
        <dbReference type="EC" id="3.1.1.3"/>
    </reaction>
    <physiologicalReaction direction="left-to-right" evidence="4">
        <dbReference type="Rhea" id="RHEA:12045"/>
    </physiologicalReaction>
</comment>